<accession>A0ABU3SZF6</accession>
<dbReference type="InterPro" id="IPR011519">
    <property type="entry name" value="UnbV_ASPIC"/>
</dbReference>
<keyword evidence="5" id="KW-1185">Reference proteome</keyword>
<feature type="domain" description="ASPIC/UnbV" evidence="3">
    <location>
        <begin position="693"/>
        <end position="756"/>
    </location>
</feature>
<evidence type="ECO:0000259" key="3">
    <source>
        <dbReference type="Pfam" id="PF07593"/>
    </source>
</evidence>
<reference evidence="4 5" key="1">
    <citation type="submission" date="2023-10" db="EMBL/GenBank/DDBJ databases">
        <title>Glaciecola aquimarina strain GGW-M5 nov., isolated from a coastal seawater.</title>
        <authorList>
            <person name="Bayburt H."/>
            <person name="Kim J.M."/>
            <person name="Choi B.J."/>
            <person name="Jeon C.O."/>
        </authorList>
    </citation>
    <scope>NUCLEOTIDE SEQUENCE [LARGE SCALE GENOMIC DNA]</scope>
    <source>
        <strain evidence="4 5">KCTC 32108</strain>
    </source>
</reference>
<dbReference type="InterPro" id="IPR028994">
    <property type="entry name" value="Integrin_alpha_N"/>
</dbReference>
<comment type="caution">
    <text evidence="4">The sequence shown here is derived from an EMBL/GenBank/DDBJ whole genome shotgun (WGS) entry which is preliminary data.</text>
</comment>
<protein>
    <submittedName>
        <fullName evidence="4">CRTAC1 family protein</fullName>
    </submittedName>
</protein>
<evidence type="ECO:0000256" key="1">
    <source>
        <dbReference type="ARBA" id="ARBA00022729"/>
    </source>
</evidence>
<keyword evidence="1 2" id="KW-0732">Signal</keyword>
<dbReference type="Pfam" id="PF13517">
    <property type="entry name" value="FG-GAP_3"/>
    <property type="match status" value="2"/>
</dbReference>
<evidence type="ECO:0000313" key="5">
    <source>
        <dbReference type="Proteomes" id="UP001247805"/>
    </source>
</evidence>
<organism evidence="4 5">
    <name type="scientific">Paraglaciecola aquimarina</name>
    <dbReference type="NCBI Taxonomy" id="1235557"/>
    <lineage>
        <taxon>Bacteria</taxon>
        <taxon>Pseudomonadati</taxon>
        <taxon>Pseudomonadota</taxon>
        <taxon>Gammaproteobacteria</taxon>
        <taxon>Alteromonadales</taxon>
        <taxon>Alteromonadaceae</taxon>
        <taxon>Paraglaciecola</taxon>
    </lineage>
</organism>
<dbReference type="Gene3D" id="2.130.10.130">
    <property type="entry name" value="Integrin alpha, N-terminal"/>
    <property type="match status" value="2"/>
</dbReference>
<gene>
    <name evidence="4" type="ORF">RS130_17100</name>
</gene>
<sequence length="762" mass="83750">MKQSTLLQGILVTTLATALLSCSQTAEQISQTTTDHQPITVISAGHPAVINDASNFVTVANIQGNLTKRLSLDVTVNKAFGAISVFSGDTLLAHNIDLPKSGKQTINVVTSFNHTGPTQLRLESRGSEIEIHRFTITDASITALPTFKDISAEIGLNTEITYKYGGPAVGDVNDDGLYDFVLNNHNFIPNQLVMNNGDGTVSLTELFSGARDYHGSSVGDYDNDNDLDIMVAFGGANGTSPSSYMLLRNDKGTFVEASKQAHVTTPARGRGARWSDVDGDGDIDLILFNAKTPNYEGPQQLFYQNSGDGTFQQVRVAGVEMSSGERVVMNDFNGDGKDDILMYSPVSLWQSNGDFTFTDVTTQYFPESIAGKSNVLAATDLDINNDGLVDFYFAKGRTHYQLSSKSIDFNPTLQKLDIRDDGEKGSTFITFDADNAININNINLTFRQHWGEYPIFLGANKTRKIVKATGFQVSQVPEEMKTAPLDLDITQSMAKGWADERTENGFYIGYIGHGKWQAEWVRNKNIYWNISFSLDNVTGVQHDWTANNRNVDDVLLLNTGNGYVDVSKQWGLPAGGNHWGVTHGDFNNDSYEDLFIHRYGYLHERISDLILINDGQGQFNITTAHGAHDVKDTGHGDMGQAFDFDLDGKVDLLNGSEEEGKWYLYQNQTPASGNYLLVDVGYSPKGNIDPLAAYVSIKTQSGKIYKKRIGSAGEVFSQSLLDKVHFGLGAENTIRSITVTWRNGEELTKSVSRVNTLYKIGE</sequence>
<dbReference type="RefSeq" id="WP_316026935.1">
    <property type="nucleotide sequence ID" value="NZ_JAWDIO010000002.1"/>
</dbReference>
<dbReference type="InterPro" id="IPR013517">
    <property type="entry name" value="FG-GAP"/>
</dbReference>
<dbReference type="EMBL" id="JAWDIO010000002">
    <property type="protein sequence ID" value="MDU0355395.1"/>
    <property type="molecule type" value="Genomic_DNA"/>
</dbReference>
<feature type="signal peptide" evidence="2">
    <location>
        <begin position="1"/>
        <end position="26"/>
    </location>
</feature>
<dbReference type="Proteomes" id="UP001247805">
    <property type="component" value="Unassembled WGS sequence"/>
</dbReference>
<dbReference type="PROSITE" id="PS51257">
    <property type="entry name" value="PROKAR_LIPOPROTEIN"/>
    <property type="match status" value="1"/>
</dbReference>
<proteinExistence type="predicted"/>
<dbReference type="PANTHER" id="PTHR16026">
    <property type="entry name" value="CARTILAGE ACIDIC PROTEIN 1"/>
    <property type="match status" value="1"/>
</dbReference>
<dbReference type="InterPro" id="IPR027039">
    <property type="entry name" value="Crtac1"/>
</dbReference>
<dbReference type="SUPFAM" id="SSF69318">
    <property type="entry name" value="Integrin alpha N-terminal domain"/>
    <property type="match status" value="2"/>
</dbReference>
<dbReference type="PANTHER" id="PTHR16026:SF0">
    <property type="entry name" value="CARTILAGE ACIDIC PROTEIN 1"/>
    <property type="match status" value="1"/>
</dbReference>
<evidence type="ECO:0000256" key="2">
    <source>
        <dbReference type="SAM" id="SignalP"/>
    </source>
</evidence>
<name>A0ABU3SZF6_9ALTE</name>
<dbReference type="Pfam" id="PF07593">
    <property type="entry name" value="UnbV_ASPIC"/>
    <property type="match status" value="1"/>
</dbReference>
<evidence type="ECO:0000313" key="4">
    <source>
        <dbReference type="EMBL" id="MDU0355395.1"/>
    </source>
</evidence>
<feature type="chain" id="PRO_5047455158" evidence="2">
    <location>
        <begin position="27"/>
        <end position="762"/>
    </location>
</feature>